<name>A0A481ZDS7_9VIRU</name>
<evidence type="ECO:0000313" key="1">
    <source>
        <dbReference type="EMBL" id="QBK93947.1"/>
    </source>
</evidence>
<reference evidence="1" key="1">
    <citation type="journal article" date="2019" name="MBio">
        <title>Virus Genomes from Deep Sea Sediments Expand the Ocean Megavirome and Support Independent Origins of Viral Gigantism.</title>
        <authorList>
            <person name="Backstrom D."/>
            <person name="Yutin N."/>
            <person name="Jorgensen S.L."/>
            <person name="Dharamshi J."/>
            <person name="Homa F."/>
            <person name="Zaremba-Niedwiedzka K."/>
            <person name="Spang A."/>
            <person name="Wolf Y.I."/>
            <person name="Koonin E.V."/>
            <person name="Ettema T.J."/>
        </authorList>
    </citation>
    <scope>NUCLEOTIDE SEQUENCE</scope>
</reference>
<sequence>MSFFTVQVGNSFGYFKSFKDAKDVYEEKCGAELVSIRKVSTNKYTGVFSEIGDDISHLSIEEYNEPNDKQPGKLYTIGLPGVTMKFHETERAAAFYNDKQLGMTKEILLYMGTNEDQHVNSSDGSWKYVYGLSYIYDKCATGDSRPLREVFDDMKRRGDMHEIHLGQFGILRPMGYVHDTIKEAHRLIYKMARSYSELYNLIGAG</sequence>
<organism evidence="1">
    <name type="scientific">Pithovirus LCPAC406</name>
    <dbReference type="NCBI Taxonomy" id="2506599"/>
    <lineage>
        <taxon>Viruses</taxon>
        <taxon>Pithoviruses</taxon>
    </lineage>
</organism>
<accession>A0A481ZDS7</accession>
<dbReference type="EMBL" id="MK500608">
    <property type="protein sequence ID" value="QBK93947.1"/>
    <property type="molecule type" value="Genomic_DNA"/>
</dbReference>
<protein>
    <submittedName>
        <fullName evidence="1">Uncharacterized protein</fullName>
    </submittedName>
</protein>
<gene>
    <name evidence="1" type="ORF">LCPAC406_02610</name>
</gene>
<proteinExistence type="predicted"/>